<dbReference type="RefSeq" id="XP_022095667.1">
    <property type="nucleotide sequence ID" value="XM_022239975.1"/>
</dbReference>
<protein>
    <recommendedName>
        <fullName evidence="2">Seipin</fullName>
    </recommendedName>
</protein>
<dbReference type="OMA" id="ASIEFHA"/>
<evidence type="ECO:0000256" key="9">
    <source>
        <dbReference type="SAM" id="Phobius"/>
    </source>
</evidence>
<feature type="region of interest" description="Disordered" evidence="8">
    <location>
        <begin position="316"/>
        <end position="461"/>
    </location>
</feature>
<keyword evidence="3 9" id="KW-0812">Transmembrane</keyword>
<feature type="compositionally biased region" description="Polar residues" evidence="8">
    <location>
        <begin position="325"/>
        <end position="345"/>
    </location>
</feature>
<feature type="compositionally biased region" description="Acidic residues" evidence="8">
    <location>
        <begin position="391"/>
        <end position="405"/>
    </location>
</feature>
<dbReference type="GO" id="GO:0140042">
    <property type="term" value="P:lipid droplet formation"/>
    <property type="evidence" value="ECO:0007669"/>
    <property type="project" value="UniProtKB-ARBA"/>
</dbReference>
<dbReference type="PANTHER" id="PTHR21212">
    <property type="entry name" value="BERNARDINELLI-SEIP CONGENITAL LIPODYSTROPHY 2 HOMOLOG BSCL2 PROTEIN"/>
    <property type="match status" value="1"/>
</dbReference>
<dbReference type="OrthoDB" id="3990054at2759"/>
<dbReference type="GO" id="GO:0005789">
    <property type="term" value="C:endoplasmic reticulum membrane"/>
    <property type="evidence" value="ECO:0007669"/>
    <property type="project" value="UniProtKB-SubCell"/>
</dbReference>
<evidence type="ECO:0000313" key="11">
    <source>
        <dbReference type="RefSeq" id="XP_022095667.1"/>
    </source>
</evidence>
<name>A0A8B7YSJ4_ACAPL</name>
<dbReference type="GO" id="GO:0006629">
    <property type="term" value="P:lipid metabolic process"/>
    <property type="evidence" value="ECO:0007669"/>
    <property type="project" value="UniProtKB-KW"/>
</dbReference>
<evidence type="ECO:0000256" key="6">
    <source>
        <dbReference type="ARBA" id="ARBA00023098"/>
    </source>
</evidence>
<sequence length="461" mass="52011">MSSMLRRKASQLIQRVQGGTDRWMTWLKSTAFRVIAVLLIATLQLWLAIFLYGSFYYAYMPTVSHINPVYLQFSACKEFGPQHCPFPSVNSTLLKNPEMGHLLMRGQKYRILLELDMPQSPVNENQGVFMVRLDLYAAGGETTASSSRPAMMHYQSNLLKTLQTLFFIPMLLSGYSEEKQTLTVSLLENFVDNPYKPIVGAHIELQARQLEIYSSVLKIQAHFSGLRYLMYQWPISTALVFISVFFLFLSLITVFSWQQCAGAFSQQEEETVVRMEDVYTVGYEERRKMIMKSMASERTALRGRPKNVTVVSQRGFKIQEDQESHSSGISSVDGMSNGDRTSSILDTLRAPNGEGSSDGGWEVLIKSDQADNGSIREPPDQASSIQGEPGMLEDEAEDDPGEEVAEAVGEHVHEELRDDVEEADSEERSDIGEEIASGPLVRDGEELRHRKRDKDPDNNYL</sequence>
<dbReference type="GeneID" id="110981929"/>
<evidence type="ECO:0000313" key="10">
    <source>
        <dbReference type="Proteomes" id="UP000694845"/>
    </source>
</evidence>
<keyword evidence="6" id="KW-0443">Lipid metabolism</keyword>
<evidence type="ECO:0000256" key="2">
    <source>
        <dbReference type="ARBA" id="ARBA00022064"/>
    </source>
</evidence>
<dbReference type="Proteomes" id="UP000694845">
    <property type="component" value="Unplaced"/>
</dbReference>
<feature type="transmembrane region" description="Helical" evidence="9">
    <location>
        <begin position="31"/>
        <end position="52"/>
    </location>
</feature>
<evidence type="ECO:0000256" key="7">
    <source>
        <dbReference type="ARBA" id="ARBA00023136"/>
    </source>
</evidence>
<evidence type="ECO:0000256" key="1">
    <source>
        <dbReference type="ARBA" id="ARBA00004477"/>
    </source>
</evidence>
<evidence type="ECO:0000256" key="3">
    <source>
        <dbReference type="ARBA" id="ARBA00022692"/>
    </source>
</evidence>
<gene>
    <name evidence="11" type="primary">LOC110981929</name>
</gene>
<keyword evidence="7 9" id="KW-0472">Membrane</keyword>
<reference evidence="11" key="1">
    <citation type="submission" date="2025-08" db="UniProtKB">
        <authorList>
            <consortium name="RefSeq"/>
        </authorList>
    </citation>
    <scope>IDENTIFICATION</scope>
</reference>
<proteinExistence type="predicted"/>
<feature type="compositionally biased region" description="Basic and acidic residues" evidence="8">
    <location>
        <begin position="442"/>
        <end position="461"/>
    </location>
</feature>
<comment type="subcellular location">
    <subcellularLocation>
        <location evidence="1">Endoplasmic reticulum membrane</location>
        <topology evidence="1">Multi-pass membrane protein</topology>
    </subcellularLocation>
</comment>
<organism evidence="10 11">
    <name type="scientific">Acanthaster planci</name>
    <name type="common">Crown-of-thorns starfish</name>
    <dbReference type="NCBI Taxonomy" id="133434"/>
    <lineage>
        <taxon>Eukaryota</taxon>
        <taxon>Metazoa</taxon>
        <taxon>Echinodermata</taxon>
        <taxon>Eleutherozoa</taxon>
        <taxon>Asterozoa</taxon>
        <taxon>Asteroidea</taxon>
        <taxon>Valvatacea</taxon>
        <taxon>Valvatida</taxon>
        <taxon>Acanthasteridae</taxon>
        <taxon>Acanthaster</taxon>
    </lineage>
</organism>
<dbReference type="KEGG" id="aplc:110981929"/>
<dbReference type="CDD" id="cd23995">
    <property type="entry name" value="Seipin_BSCL2_like"/>
    <property type="match status" value="1"/>
</dbReference>
<dbReference type="Pfam" id="PF06775">
    <property type="entry name" value="Seipin"/>
    <property type="match status" value="1"/>
</dbReference>
<dbReference type="PANTHER" id="PTHR21212:SF0">
    <property type="entry name" value="SEIPIN"/>
    <property type="match status" value="1"/>
</dbReference>
<keyword evidence="5 9" id="KW-1133">Transmembrane helix</keyword>
<evidence type="ECO:0000256" key="5">
    <source>
        <dbReference type="ARBA" id="ARBA00022989"/>
    </source>
</evidence>
<keyword evidence="4" id="KW-0256">Endoplasmic reticulum</keyword>
<evidence type="ECO:0000256" key="8">
    <source>
        <dbReference type="SAM" id="MobiDB-lite"/>
    </source>
</evidence>
<dbReference type="InterPro" id="IPR009617">
    <property type="entry name" value="Seipin"/>
</dbReference>
<keyword evidence="10" id="KW-1185">Reference proteome</keyword>
<dbReference type="AlphaFoldDB" id="A0A8B7YSJ4"/>
<accession>A0A8B7YSJ4</accession>
<evidence type="ECO:0000256" key="4">
    <source>
        <dbReference type="ARBA" id="ARBA00022824"/>
    </source>
</evidence>
<feature type="transmembrane region" description="Helical" evidence="9">
    <location>
        <begin position="233"/>
        <end position="257"/>
    </location>
</feature>